<accession>A0A835SYC2</accession>
<feature type="compositionally biased region" description="Polar residues" evidence="2">
    <location>
        <begin position="1"/>
        <end position="23"/>
    </location>
</feature>
<name>A0A835SYC2_CHLIN</name>
<evidence type="ECO:0000313" key="3">
    <source>
        <dbReference type="EMBL" id="KAG2432258.1"/>
    </source>
</evidence>
<organism evidence="3 4">
    <name type="scientific">Chlamydomonas incerta</name>
    <dbReference type="NCBI Taxonomy" id="51695"/>
    <lineage>
        <taxon>Eukaryota</taxon>
        <taxon>Viridiplantae</taxon>
        <taxon>Chlorophyta</taxon>
        <taxon>core chlorophytes</taxon>
        <taxon>Chlorophyceae</taxon>
        <taxon>CS clade</taxon>
        <taxon>Chlamydomonadales</taxon>
        <taxon>Chlamydomonadaceae</taxon>
        <taxon>Chlamydomonas</taxon>
    </lineage>
</organism>
<dbReference type="Proteomes" id="UP000650467">
    <property type="component" value="Unassembled WGS sequence"/>
</dbReference>
<sequence>MEAQQSPEQLQAALSNADATLSESLHAASKAAREGPGAAPEWARQLGQQIQGLTDKVQGLTNTVEEQRQEILGLRRELNPYRAAAARSHNARVASEDSQLLALPDAAGNIPAGFPPTRRALYGLGAEEIKVLLLAYGVQPYDHECTSSFSARTADRTGPPSTPVSGPAA</sequence>
<dbReference type="OrthoDB" id="2420591at2759"/>
<keyword evidence="1" id="KW-0175">Coiled coil</keyword>
<protein>
    <submittedName>
        <fullName evidence="3">Uncharacterized protein</fullName>
    </submittedName>
</protein>
<feature type="coiled-coil region" evidence="1">
    <location>
        <begin position="43"/>
        <end position="77"/>
    </location>
</feature>
<dbReference type="AlphaFoldDB" id="A0A835SYC2"/>
<dbReference type="EMBL" id="JAEHOC010000022">
    <property type="protein sequence ID" value="KAG2432258.1"/>
    <property type="molecule type" value="Genomic_DNA"/>
</dbReference>
<reference evidence="3" key="1">
    <citation type="journal article" date="2020" name="bioRxiv">
        <title>Comparative genomics of Chlamydomonas.</title>
        <authorList>
            <person name="Craig R.J."/>
            <person name="Hasan A.R."/>
            <person name="Ness R.W."/>
            <person name="Keightley P.D."/>
        </authorList>
    </citation>
    <scope>NUCLEOTIDE SEQUENCE</scope>
    <source>
        <strain evidence="3">SAG 7.73</strain>
    </source>
</reference>
<feature type="region of interest" description="Disordered" evidence="2">
    <location>
        <begin position="149"/>
        <end position="169"/>
    </location>
</feature>
<proteinExistence type="predicted"/>
<keyword evidence="4" id="KW-1185">Reference proteome</keyword>
<evidence type="ECO:0000313" key="4">
    <source>
        <dbReference type="Proteomes" id="UP000650467"/>
    </source>
</evidence>
<evidence type="ECO:0000256" key="2">
    <source>
        <dbReference type="SAM" id="MobiDB-lite"/>
    </source>
</evidence>
<feature type="region of interest" description="Disordered" evidence="2">
    <location>
        <begin position="1"/>
        <end position="41"/>
    </location>
</feature>
<comment type="caution">
    <text evidence="3">The sequence shown here is derived from an EMBL/GenBank/DDBJ whole genome shotgun (WGS) entry which is preliminary data.</text>
</comment>
<gene>
    <name evidence="3" type="ORF">HXX76_009176</name>
</gene>
<evidence type="ECO:0000256" key="1">
    <source>
        <dbReference type="SAM" id="Coils"/>
    </source>
</evidence>